<evidence type="ECO:0000313" key="2">
    <source>
        <dbReference type="Proteomes" id="UP001281147"/>
    </source>
</evidence>
<keyword evidence="2" id="KW-1185">Reference proteome</keyword>
<protein>
    <submittedName>
        <fullName evidence="1">Uncharacterized protein</fullName>
    </submittedName>
</protein>
<dbReference type="EMBL" id="JAUTXU010000127">
    <property type="protein sequence ID" value="KAK3705738.1"/>
    <property type="molecule type" value="Genomic_DNA"/>
</dbReference>
<reference evidence="1" key="1">
    <citation type="submission" date="2023-07" db="EMBL/GenBank/DDBJ databases">
        <title>Black Yeasts Isolated from many extreme environments.</title>
        <authorList>
            <person name="Coleine C."/>
            <person name="Stajich J.E."/>
            <person name="Selbmann L."/>
        </authorList>
    </citation>
    <scope>NUCLEOTIDE SEQUENCE</scope>
    <source>
        <strain evidence="1">CCFEE 5714</strain>
    </source>
</reference>
<gene>
    <name evidence="1" type="ORF">LTR37_013181</name>
</gene>
<proteinExistence type="predicted"/>
<sequence>MSTPTLRQDDQPASDDRSNNEVQYTDLESQAPLRVEDSQYQELITTDRIPTKTGDGDTVQFVSERPVSAGTAHSSQFEFDEAEDDDVLARYVAEPKASVEHSIARDEQGVNASLLTRPDATAKSDKASGFSFSRVSVQQMDFTGTRKGPAVHVADTKEQSGTISPEHDDAEDTRGQGTAPGSVHGNIEVSGNPITDHEQVSQASLDHTHEKGQKRKKKKRRRHQTPPAEPEGDSAVIPPPKEFVQETMEPEVVQDPATVSEPLTATPHIHGERPQTPTQFDDEGGRPYASSPHSQLYGDLQAATGVLQATENIERSAWPTDRPHQSDVARPVPEPLSPIQRHFTPNATQQDSHNVEAGVNHSSHRVHDRSGSTRVSKRKSKAPRKTSTIAPDATGAANNNSDIMDYMQILAFKVRQKEQSCLARIESERKTMQAELQSTLETKHMLEEQLDNVLQQKETLAAEVEKRQTKVASYESKINRFKTFVDGLGKDVDYLKREATASRRKAEQLALDDENRKAEHNALLEQLRTGSEQSTQLRDRALRACNDAQKELQPAIQRGDYLEQQLSEKVGLLSAERDRCSKLERQITSAAESEKNLLKMLTANHETILEKLFEIQTVSREAREDDLAAADKLEALSANVQSLNSNATATVEGILSIRELVDSMSERLTKVDADTNHVQTGPNIVSAIQTHLDAAVGKLSQQLGERANLIKEANAHREEMHSLNETLKACTDRIASYESDVSKARDQEKQLTEQNNSLQAKINALQSNSTPAQNVQGQLREAKAELDSKIKALNAAKTDLEAKSKEARSLNDSNTSLQDQISSLQRQLKESQSDAANLGPEREELHRKARDSELQMRKEMAEHIANVETQLKHDTGNALKKLTSDHERAGQEKKRLDDELATCKTQIMQLQKDKSSVTAKHAELDRLKRLSESQNQEIESLQASSSELRKALKGDHSLKQQYSTVSAQLASEKSKLQTTVDEKEALLRQVADLQHAADEANRAEELATSEMEQKRHENEVAIEALEKQLAEAKEDSERSAAGLERLKVSCKQAVDEANGKGDRQIKALQERLCEAQADLQKAKAEDERFRSELESTWKQEQQTFDERSTYLKRKVLDAERERDEALAASERLEEEKKAALDEQRRTLLEQLNQLKQRAFTAEEQLRAKERPSSKGSSVPSRLHVPSIREGITPSASARSTEPPRPRKKVDRNANHTDEVGPIPAPEEIRPDSRRTNSAKSRESARGPVVEESQMASGYFADSQKQAPKSTSRLGPLAPDFDDDMLSVRDGGYRQLSHTVNETQLADGLPSFAAMAQSTIQETRPKAATSTLSAYSSHWPGMTSIAGPRAPGASRALQMGDSFNIYEDSQDIDSSQAPPEESFAGHRHLQDSLSWSQAENDKYTFQKPVPHPNSGSKMVYPDGKVSSNPTRRRSDTQRSESSAGNRSKTPVVRGESRTGTLKVAQNSTSSSPDFVNAKNASGRKANTYHTPGGSAGKRRLSKTNSGKAVDPRLISRDRPAVQKRKAPSQIVEGYEQERKKRSNAGLTATGKTVTNTRTRSQQSINDLPRFQSMPAGPSGSRNGSNTAGSQSRMRTLAGGSSRAARSGKKKTKSKYNDIGG</sequence>
<accession>A0ACC3MYQ0</accession>
<comment type="caution">
    <text evidence="1">The sequence shown here is derived from an EMBL/GenBank/DDBJ whole genome shotgun (WGS) entry which is preliminary data.</text>
</comment>
<evidence type="ECO:0000313" key="1">
    <source>
        <dbReference type="EMBL" id="KAK3705738.1"/>
    </source>
</evidence>
<name>A0ACC3MYQ0_9PEZI</name>
<organism evidence="1 2">
    <name type="scientific">Vermiconidia calcicola</name>
    <dbReference type="NCBI Taxonomy" id="1690605"/>
    <lineage>
        <taxon>Eukaryota</taxon>
        <taxon>Fungi</taxon>
        <taxon>Dikarya</taxon>
        <taxon>Ascomycota</taxon>
        <taxon>Pezizomycotina</taxon>
        <taxon>Dothideomycetes</taxon>
        <taxon>Dothideomycetidae</taxon>
        <taxon>Mycosphaerellales</taxon>
        <taxon>Extremaceae</taxon>
        <taxon>Vermiconidia</taxon>
    </lineage>
</organism>
<dbReference type="Proteomes" id="UP001281147">
    <property type="component" value="Unassembled WGS sequence"/>
</dbReference>